<feature type="coiled-coil region" evidence="1">
    <location>
        <begin position="558"/>
        <end position="592"/>
    </location>
</feature>
<feature type="compositionally biased region" description="Polar residues" evidence="2">
    <location>
        <begin position="191"/>
        <end position="208"/>
    </location>
</feature>
<protein>
    <recommendedName>
        <fullName evidence="3">PPM-type phosphatase domain-containing protein</fullName>
    </recommendedName>
</protein>
<organism evidence="4">
    <name type="scientific">Guillardia theta (strain CCMP2712)</name>
    <name type="common">Cryptophyte</name>
    <dbReference type="NCBI Taxonomy" id="905079"/>
    <lineage>
        <taxon>Eukaryota</taxon>
        <taxon>Cryptophyceae</taxon>
        <taxon>Pyrenomonadales</taxon>
        <taxon>Geminigeraceae</taxon>
        <taxon>Guillardia</taxon>
    </lineage>
</organism>
<feature type="coiled-coil region" evidence="1">
    <location>
        <begin position="636"/>
        <end position="698"/>
    </location>
</feature>
<dbReference type="KEGG" id="gtt:GUITHDRAFT_110969"/>
<feature type="coiled-coil region" evidence="1">
    <location>
        <begin position="120"/>
        <end position="182"/>
    </location>
</feature>
<accession>L1J4B0</accession>
<feature type="region of interest" description="Disordered" evidence="2">
    <location>
        <begin position="701"/>
        <end position="752"/>
    </location>
</feature>
<evidence type="ECO:0000256" key="2">
    <source>
        <dbReference type="SAM" id="MobiDB-lite"/>
    </source>
</evidence>
<feature type="coiled-coil region" evidence="1">
    <location>
        <begin position="42"/>
        <end position="76"/>
    </location>
</feature>
<dbReference type="EMBL" id="JH993013">
    <property type="protein sequence ID" value="EKX42920.1"/>
    <property type="molecule type" value="Genomic_DNA"/>
</dbReference>
<dbReference type="SUPFAM" id="SSF81606">
    <property type="entry name" value="PP2C-like"/>
    <property type="match status" value="2"/>
</dbReference>
<dbReference type="PROSITE" id="PS51746">
    <property type="entry name" value="PPM_2"/>
    <property type="match status" value="2"/>
</dbReference>
<evidence type="ECO:0000313" key="6">
    <source>
        <dbReference type="Proteomes" id="UP000011087"/>
    </source>
</evidence>
<dbReference type="InterPro" id="IPR036457">
    <property type="entry name" value="PPM-type-like_dom_sf"/>
</dbReference>
<dbReference type="PANTHER" id="PTHR12320:SF1">
    <property type="entry name" value="PROTEIN PHOSPHATASE PTC7 HOMOLOG"/>
    <property type="match status" value="1"/>
</dbReference>
<dbReference type="AlphaFoldDB" id="L1J4B0"/>
<dbReference type="EnsemblProtists" id="EKX42920">
    <property type="protein sequence ID" value="EKX42920"/>
    <property type="gene ID" value="GUITHDRAFT_110969"/>
</dbReference>
<dbReference type="HOGENOM" id="CLU_283498_0_0_1"/>
<feature type="domain" description="PPM-type phosphatase" evidence="3">
    <location>
        <begin position="243"/>
        <end position="504"/>
    </location>
</feature>
<dbReference type="GeneID" id="17299564"/>
<dbReference type="PANTHER" id="PTHR12320">
    <property type="entry name" value="PROTEIN PHOSPHATASE 2C"/>
    <property type="match status" value="1"/>
</dbReference>
<evidence type="ECO:0000256" key="1">
    <source>
        <dbReference type="SAM" id="Coils"/>
    </source>
</evidence>
<reference evidence="6" key="2">
    <citation type="submission" date="2012-11" db="EMBL/GenBank/DDBJ databases">
        <authorList>
            <person name="Kuo A."/>
            <person name="Curtis B.A."/>
            <person name="Tanifuji G."/>
            <person name="Burki F."/>
            <person name="Gruber A."/>
            <person name="Irimia M."/>
            <person name="Maruyama S."/>
            <person name="Arias M.C."/>
            <person name="Ball S.G."/>
            <person name="Gile G.H."/>
            <person name="Hirakawa Y."/>
            <person name="Hopkins J.F."/>
            <person name="Rensing S.A."/>
            <person name="Schmutz J."/>
            <person name="Symeonidi A."/>
            <person name="Elias M."/>
            <person name="Eveleigh R.J."/>
            <person name="Herman E.K."/>
            <person name="Klute M.J."/>
            <person name="Nakayama T."/>
            <person name="Obornik M."/>
            <person name="Reyes-Prieto A."/>
            <person name="Armbrust E.V."/>
            <person name="Aves S.J."/>
            <person name="Beiko R.G."/>
            <person name="Coutinho P."/>
            <person name="Dacks J.B."/>
            <person name="Durnford D.G."/>
            <person name="Fast N.M."/>
            <person name="Green B.R."/>
            <person name="Grisdale C."/>
            <person name="Hempe F."/>
            <person name="Henrissat B."/>
            <person name="Hoppner M.P."/>
            <person name="Ishida K.-I."/>
            <person name="Kim E."/>
            <person name="Koreny L."/>
            <person name="Kroth P.G."/>
            <person name="Liu Y."/>
            <person name="Malik S.-B."/>
            <person name="Maier U.G."/>
            <person name="McRose D."/>
            <person name="Mock T."/>
            <person name="Neilson J.A."/>
            <person name="Onodera N.T."/>
            <person name="Poole A.M."/>
            <person name="Pritham E.J."/>
            <person name="Richards T.A."/>
            <person name="Rocap G."/>
            <person name="Roy S.W."/>
            <person name="Sarai C."/>
            <person name="Schaack S."/>
            <person name="Shirato S."/>
            <person name="Slamovits C.H."/>
            <person name="Spencer D.F."/>
            <person name="Suzuki S."/>
            <person name="Worden A.Z."/>
            <person name="Zauner S."/>
            <person name="Barry K."/>
            <person name="Bell C."/>
            <person name="Bharti A.K."/>
            <person name="Crow J.A."/>
            <person name="Grimwood J."/>
            <person name="Kramer R."/>
            <person name="Lindquist E."/>
            <person name="Lucas S."/>
            <person name="Salamov A."/>
            <person name="McFadden G.I."/>
            <person name="Lane C.E."/>
            <person name="Keeling P.J."/>
            <person name="Gray M.W."/>
            <person name="Grigoriev I.V."/>
            <person name="Archibald J.M."/>
        </authorList>
    </citation>
    <scope>NUCLEOTIDE SEQUENCE</scope>
    <source>
        <strain evidence="6">CCMP2712</strain>
    </source>
</reference>
<feature type="compositionally biased region" description="Basic residues" evidence="2">
    <location>
        <begin position="1"/>
        <end position="10"/>
    </location>
</feature>
<keyword evidence="6" id="KW-1185">Reference proteome</keyword>
<dbReference type="InterPro" id="IPR001932">
    <property type="entry name" value="PPM-type_phosphatase-like_dom"/>
</dbReference>
<reference evidence="5" key="3">
    <citation type="submission" date="2015-06" db="UniProtKB">
        <authorList>
            <consortium name="EnsemblProtists"/>
        </authorList>
    </citation>
    <scope>IDENTIFICATION</scope>
</reference>
<sequence>MPPHRKRSRTGSHQDSLAGALPGDQASDAIIISDGEDEELGKEELKLEILQLEQRLEDQTKRTKQYEIEAVRYQELLLKCRRSAQSARDKQAAKSQQQARALHDGLEEVQDMAGAIETTQSKAKEQIDELRKSLEAERQAHAAAQHARKQAIDTIKDLEASIQKLQTELSSERETRMKLESLQASLAREQAPQTSAVPPAQSGASPSSRADLPVARPYTRPARDPRLAKRQAPGPEPGSCIFSEAYVSLKGMPGKHMDPRYHGWLPYDDAFEIKDSLTVLCDGVGEGGYRSGIFARKLVESMARPVDMLGDLFEKLEYCIQRMRMPQPSSYHDILELASSTVVALQLKPGRDSDEIMIDALELGDSQWALLTLDASRRRARCEYLSPPRFHSPHDNGKRPPYQAGMNQGHMRQYRDRKNEILQRMYARSGDIIVAGSDGFWENLGSDDHARRSALETMSEEVLGDFGHGGFVEGLGGRLRERTENRMDRSMGKKDDLTLIVSRMTVSRGQQQRGVEVRMEGNEAGRVAIRTASQALCPGIKRSDAIIISDGEDEELGKEELKLEILQLEQRLEDQTKRTKQYEIEAVRYQELLLKCRRSAQSARDKQAAKSQQQARALHDGLEEVQDMAGAIETTQSKAKEQIDELRKSLEAERQAHAAAQHARKQAIDTIKDLEASIQKLQTELSSERETRMKLESLQASLAREQAPQTSAVPPAQSGASPSSRADLPVARPYTRPARDPRLAKRQAPGPEPGSCIFSEAYVSLKGMPGKHMDPRYHGWLPYDDAFEIKDSLTVLCDGVGEGGYRSGIFARKLVESMARPVDMLGDLFEKLEYCIQRMRMPQPSSYHDILELASSTVVALQLKPGRDSDEIMIDALELGDSQWALLTLDASRRRARCEYLSPPRFHSPHDNGKRPPYQAGMNQGHMRQYRDRKNEILQRMYARSGDIIVAGSDGFWENLGSDDHARRSALETMSEEVLGDFGHGGFVEGLGGRLRERTENRMDRSMGKKDDLTLIVSRMTVSRGQQQRGVEVRMEGLSEGDCDINLDEVTRGIAKYCGRVLSSRIGDSAARVRVALAGGIDSATVRLDRATVAIMVAA</sequence>
<dbReference type="PaxDb" id="55529-EKX42920"/>
<keyword evidence="1" id="KW-0175">Coiled coil</keyword>
<proteinExistence type="predicted"/>
<reference evidence="4 6" key="1">
    <citation type="journal article" date="2012" name="Nature">
        <title>Algal genomes reveal evolutionary mosaicism and the fate of nucleomorphs.</title>
        <authorList>
            <consortium name="DOE Joint Genome Institute"/>
            <person name="Curtis B.A."/>
            <person name="Tanifuji G."/>
            <person name="Burki F."/>
            <person name="Gruber A."/>
            <person name="Irimia M."/>
            <person name="Maruyama S."/>
            <person name="Arias M.C."/>
            <person name="Ball S.G."/>
            <person name="Gile G.H."/>
            <person name="Hirakawa Y."/>
            <person name="Hopkins J.F."/>
            <person name="Kuo A."/>
            <person name="Rensing S.A."/>
            <person name="Schmutz J."/>
            <person name="Symeonidi A."/>
            <person name="Elias M."/>
            <person name="Eveleigh R.J."/>
            <person name="Herman E.K."/>
            <person name="Klute M.J."/>
            <person name="Nakayama T."/>
            <person name="Obornik M."/>
            <person name="Reyes-Prieto A."/>
            <person name="Armbrust E.V."/>
            <person name="Aves S.J."/>
            <person name="Beiko R.G."/>
            <person name="Coutinho P."/>
            <person name="Dacks J.B."/>
            <person name="Durnford D.G."/>
            <person name="Fast N.M."/>
            <person name="Green B.R."/>
            <person name="Grisdale C.J."/>
            <person name="Hempel F."/>
            <person name="Henrissat B."/>
            <person name="Hoppner M.P."/>
            <person name="Ishida K."/>
            <person name="Kim E."/>
            <person name="Koreny L."/>
            <person name="Kroth P.G."/>
            <person name="Liu Y."/>
            <person name="Malik S.B."/>
            <person name="Maier U.G."/>
            <person name="McRose D."/>
            <person name="Mock T."/>
            <person name="Neilson J.A."/>
            <person name="Onodera N.T."/>
            <person name="Poole A.M."/>
            <person name="Pritham E.J."/>
            <person name="Richards T.A."/>
            <person name="Rocap G."/>
            <person name="Roy S.W."/>
            <person name="Sarai C."/>
            <person name="Schaack S."/>
            <person name="Shirato S."/>
            <person name="Slamovits C.H."/>
            <person name="Spencer D.F."/>
            <person name="Suzuki S."/>
            <person name="Worden A.Z."/>
            <person name="Zauner S."/>
            <person name="Barry K."/>
            <person name="Bell C."/>
            <person name="Bharti A.K."/>
            <person name="Crow J.A."/>
            <person name="Grimwood J."/>
            <person name="Kramer R."/>
            <person name="Lindquist E."/>
            <person name="Lucas S."/>
            <person name="Salamov A."/>
            <person name="McFadden G.I."/>
            <person name="Lane C.E."/>
            <person name="Keeling P.J."/>
            <person name="Gray M.W."/>
            <person name="Grigoriev I.V."/>
            <person name="Archibald J.M."/>
        </authorList>
    </citation>
    <scope>NUCLEOTIDE SEQUENCE</scope>
    <source>
        <strain evidence="4 6">CCMP2712</strain>
    </source>
</reference>
<dbReference type="Proteomes" id="UP000011087">
    <property type="component" value="Unassembled WGS sequence"/>
</dbReference>
<evidence type="ECO:0000259" key="3">
    <source>
        <dbReference type="PROSITE" id="PS51746"/>
    </source>
</evidence>
<dbReference type="GO" id="GO:0004722">
    <property type="term" value="F:protein serine/threonine phosphatase activity"/>
    <property type="evidence" value="ECO:0007669"/>
    <property type="project" value="TreeGrafter"/>
</dbReference>
<dbReference type="RefSeq" id="XP_005829900.1">
    <property type="nucleotide sequence ID" value="XM_005829843.1"/>
</dbReference>
<evidence type="ECO:0000313" key="4">
    <source>
        <dbReference type="EMBL" id="EKX42920.1"/>
    </source>
</evidence>
<evidence type="ECO:0000313" key="5">
    <source>
        <dbReference type="EnsemblProtists" id="EKX42920"/>
    </source>
</evidence>
<feature type="domain" description="PPM-type phosphatase" evidence="3">
    <location>
        <begin position="759"/>
        <end position="1020"/>
    </location>
</feature>
<dbReference type="Gene3D" id="3.60.40.10">
    <property type="entry name" value="PPM-type phosphatase domain"/>
    <property type="match status" value="2"/>
</dbReference>
<feature type="compositionally biased region" description="Polar residues" evidence="2">
    <location>
        <begin position="707"/>
        <end position="724"/>
    </location>
</feature>
<gene>
    <name evidence="4" type="ORF">GUITHDRAFT_110969</name>
</gene>
<name>L1J4B0_GUITC</name>
<dbReference type="InterPro" id="IPR039123">
    <property type="entry name" value="PPTC7"/>
</dbReference>
<feature type="region of interest" description="Disordered" evidence="2">
    <location>
        <begin position="185"/>
        <end position="236"/>
    </location>
</feature>
<feature type="region of interest" description="Disordered" evidence="2">
    <location>
        <begin position="1"/>
        <end position="36"/>
    </location>
</feature>